<dbReference type="AlphaFoldDB" id="A0A2G1BPA3"/>
<sequence length="73" mass="8243">RNGPGQVPGKEPEVGREDPHQHRTLYSKQRARDAACQVQHEAVKQAIKHENARCHEQDERLVRDVAQGVDQPG</sequence>
<reference evidence="2 3" key="1">
    <citation type="journal article" date="2016" name="Nat. Commun.">
        <title>Microbial interactions lead to rapid micro-scale successions on model marine particles.</title>
        <authorList>
            <person name="Datta M.S."/>
            <person name="Sliwerska E."/>
            <person name="Gore J."/>
            <person name="Polz M.F."/>
            <person name="Cordero O.X."/>
        </authorList>
    </citation>
    <scope>NUCLEOTIDE SEQUENCE [LARGE SCALE GENOMIC DNA]</scope>
    <source>
        <strain evidence="2 3">4G03</strain>
    </source>
</reference>
<comment type="caution">
    <text evidence="2">The sequence shown here is derived from an EMBL/GenBank/DDBJ whole genome shotgun (WGS) entry which is preliminary data.</text>
</comment>
<dbReference type="EMBL" id="PDUU01000946">
    <property type="protein sequence ID" value="PHN95860.1"/>
    <property type="molecule type" value="Genomic_DNA"/>
</dbReference>
<gene>
    <name evidence="2" type="ORF">CSC81_18220</name>
</gene>
<proteinExistence type="predicted"/>
<feature type="region of interest" description="Disordered" evidence="1">
    <location>
        <begin position="1"/>
        <end position="21"/>
    </location>
</feature>
<name>A0A2G1BPA3_9FLAO</name>
<accession>A0A2G1BPA3</accession>
<evidence type="ECO:0000313" key="2">
    <source>
        <dbReference type="EMBL" id="PHN95860.1"/>
    </source>
</evidence>
<evidence type="ECO:0000256" key="1">
    <source>
        <dbReference type="SAM" id="MobiDB-lite"/>
    </source>
</evidence>
<feature type="non-terminal residue" evidence="2">
    <location>
        <position position="1"/>
    </location>
</feature>
<dbReference type="Proteomes" id="UP000222163">
    <property type="component" value="Unassembled WGS sequence"/>
</dbReference>
<evidence type="ECO:0000313" key="3">
    <source>
        <dbReference type="Proteomes" id="UP000222163"/>
    </source>
</evidence>
<organism evidence="2 3">
    <name type="scientific">Tenacibaculum discolor</name>
    <dbReference type="NCBI Taxonomy" id="361581"/>
    <lineage>
        <taxon>Bacteria</taxon>
        <taxon>Pseudomonadati</taxon>
        <taxon>Bacteroidota</taxon>
        <taxon>Flavobacteriia</taxon>
        <taxon>Flavobacteriales</taxon>
        <taxon>Flavobacteriaceae</taxon>
        <taxon>Tenacibaculum</taxon>
    </lineage>
</organism>
<feature type="compositionally biased region" description="Basic and acidic residues" evidence="1">
    <location>
        <begin position="10"/>
        <end position="21"/>
    </location>
</feature>
<protein>
    <submittedName>
        <fullName evidence="2">Uncharacterized protein</fullName>
    </submittedName>
</protein>